<dbReference type="InterPro" id="IPR002557">
    <property type="entry name" value="Chitin-bd_dom"/>
</dbReference>
<dbReference type="EMBL" id="AGBW02004200">
    <property type="protein sequence ID" value="OWR55444.1"/>
    <property type="molecule type" value="Genomic_DNA"/>
</dbReference>
<dbReference type="InterPro" id="IPR036508">
    <property type="entry name" value="Chitin-bd_dom_sf"/>
</dbReference>
<feature type="transmembrane region" description="Helical" evidence="1">
    <location>
        <begin position="33"/>
        <end position="53"/>
    </location>
</feature>
<gene>
    <name evidence="3" type="ORF">KGM_205657</name>
</gene>
<dbReference type="KEGG" id="dpl:KGM_205657"/>
<organism evidence="3 4">
    <name type="scientific">Danaus plexippus plexippus</name>
    <dbReference type="NCBI Taxonomy" id="278856"/>
    <lineage>
        <taxon>Eukaryota</taxon>
        <taxon>Metazoa</taxon>
        <taxon>Ecdysozoa</taxon>
        <taxon>Arthropoda</taxon>
        <taxon>Hexapoda</taxon>
        <taxon>Insecta</taxon>
        <taxon>Pterygota</taxon>
        <taxon>Neoptera</taxon>
        <taxon>Endopterygota</taxon>
        <taxon>Lepidoptera</taxon>
        <taxon>Glossata</taxon>
        <taxon>Ditrysia</taxon>
        <taxon>Papilionoidea</taxon>
        <taxon>Nymphalidae</taxon>
        <taxon>Danainae</taxon>
        <taxon>Danaini</taxon>
        <taxon>Danaina</taxon>
        <taxon>Danaus</taxon>
        <taxon>Danaus</taxon>
    </lineage>
</organism>
<evidence type="ECO:0000313" key="4">
    <source>
        <dbReference type="Proteomes" id="UP000007151"/>
    </source>
</evidence>
<dbReference type="Proteomes" id="UP000007151">
    <property type="component" value="Unassembled WGS sequence"/>
</dbReference>
<keyword evidence="1" id="KW-0812">Transmembrane</keyword>
<dbReference type="GO" id="GO:0005576">
    <property type="term" value="C:extracellular region"/>
    <property type="evidence" value="ECO:0007669"/>
    <property type="project" value="InterPro"/>
</dbReference>
<evidence type="ECO:0000259" key="2">
    <source>
        <dbReference type="PROSITE" id="PS50940"/>
    </source>
</evidence>
<sequence length="129" mass="14838">MYITSNLNIVEKSFSLRCYRIGDDQNLNNLLEILNINMKSFIFLVFITFLGTSKESKCKTRGRFPDNSQPNCRGYTMCLSSTTSYDLLCPENSTYSHLDKQCTNVTTYRCLLDYNCTKEGNYALTDVTK</sequence>
<feature type="domain" description="Chitin-binding type-2" evidence="2">
    <location>
        <begin position="55"/>
        <end position="112"/>
    </location>
</feature>
<dbReference type="SUPFAM" id="SSF57625">
    <property type="entry name" value="Invertebrate chitin-binding proteins"/>
    <property type="match status" value="1"/>
</dbReference>
<dbReference type="InParanoid" id="A0A212FNX0"/>
<dbReference type="GO" id="GO:0008061">
    <property type="term" value="F:chitin binding"/>
    <property type="evidence" value="ECO:0007669"/>
    <property type="project" value="InterPro"/>
</dbReference>
<proteinExistence type="predicted"/>
<dbReference type="AlphaFoldDB" id="A0A212FNX0"/>
<reference evidence="3 4" key="1">
    <citation type="journal article" date="2011" name="Cell">
        <title>The monarch butterfly genome yields insights into long-distance migration.</title>
        <authorList>
            <person name="Zhan S."/>
            <person name="Merlin C."/>
            <person name="Boore J.L."/>
            <person name="Reppert S.M."/>
        </authorList>
    </citation>
    <scope>NUCLEOTIDE SEQUENCE [LARGE SCALE GENOMIC DNA]</scope>
    <source>
        <strain evidence="3">F-2</strain>
    </source>
</reference>
<evidence type="ECO:0000256" key="1">
    <source>
        <dbReference type="SAM" id="Phobius"/>
    </source>
</evidence>
<keyword evidence="4" id="KW-1185">Reference proteome</keyword>
<protein>
    <recommendedName>
        <fullName evidence="2">Chitin-binding type-2 domain-containing protein</fullName>
    </recommendedName>
</protein>
<evidence type="ECO:0000313" key="3">
    <source>
        <dbReference type="EMBL" id="OWR55444.1"/>
    </source>
</evidence>
<name>A0A212FNX0_DANPL</name>
<dbReference type="PROSITE" id="PS50940">
    <property type="entry name" value="CHIT_BIND_II"/>
    <property type="match status" value="1"/>
</dbReference>
<keyword evidence="1" id="KW-1133">Transmembrane helix</keyword>
<accession>A0A212FNX0</accession>
<comment type="caution">
    <text evidence="3">The sequence shown here is derived from an EMBL/GenBank/DDBJ whole genome shotgun (WGS) entry which is preliminary data.</text>
</comment>
<keyword evidence="1" id="KW-0472">Membrane</keyword>